<sequence>MSDESATAQQHNDESAPATHHHDGEAATSQPQNGEATSESRAQNDSSGEGTEPILTAESLTQRYGAVPVFEDLELKVEPGGFTALIGPNGSGKTTLLRALAKLYRPTAGRVAYHGPSVPRPIGYLPQQPRFRPGFSVQETLSFYARLVSGDREHATETATDALERVGLEAAADRPVEALSGGMTRLLGIAQATIGDPPVVVFDEPASGLDPGMGLRVFDVATDLADAGTAVIVSSHDLELVETHADTVFMLDSGDFVAHGPPNSLYAAHEADSLLEVYRAAISGDADRVRVRGDGE</sequence>
<protein>
    <submittedName>
        <fullName evidence="7">ABC transporter ATP-binding protein</fullName>
    </submittedName>
</protein>
<dbReference type="SUPFAM" id="SSF52540">
    <property type="entry name" value="P-loop containing nucleoside triphosphate hydrolases"/>
    <property type="match status" value="1"/>
</dbReference>
<dbReference type="PROSITE" id="PS50893">
    <property type="entry name" value="ABC_TRANSPORTER_2"/>
    <property type="match status" value="1"/>
</dbReference>
<feature type="compositionally biased region" description="Polar residues" evidence="5">
    <location>
        <begin position="27"/>
        <end position="49"/>
    </location>
</feature>
<feature type="domain" description="ABC transporter" evidence="6">
    <location>
        <begin position="55"/>
        <end position="278"/>
    </location>
</feature>
<dbReference type="AlphaFoldDB" id="A0AAP2ZB03"/>
<evidence type="ECO:0000256" key="2">
    <source>
        <dbReference type="ARBA" id="ARBA00022448"/>
    </source>
</evidence>
<feature type="compositionally biased region" description="Polar residues" evidence="5">
    <location>
        <begin position="1"/>
        <end position="10"/>
    </location>
</feature>
<evidence type="ECO:0000256" key="3">
    <source>
        <dbReference type="ARBA" id="ARBA00022741"/>
    </source>
</evidence>
<comment type="similarity">
    <text evidence="1">Belongs to the ABC transporter superfamily.</text>
</comment>
<dbReference type="EMBL" id="JAOPJZ010000021">
    <property type="protein sequence ID" value="MCU4753738.1"/>
    <property type="molecule type" value="Genomic_DNA"/>
</dbReference>
<dbReference type="InterPro" id="IPR003593">
    <property type="entry name" value="AAA+_ATPase"/>
</dbReference>
<feature type="region of interest" description="Disordered" evidence="5">
    <location>
        <begin position="1"/>
        <end position="52"/>
    </location>
</feature>
<keyword evidence="3" id="KW-0547">Nucleotide-binding</keyword>
<reference evidence="7 8" key="1">
    <citation type="submission" date="2022-09" db="EMBL/GenBank/DDBJ databases">
        <title>Enrichment on poylsaccharides allowed isolation of novel metabolic and taxonomic groups of Haloarchaea.</title>
        <authorList>
            <person name="Sorokin D.Y."/>
            <person name="Elcheninov A.G."/>
            <person name="Khizhniak T.V."/>
            <person name="Kolganova T.V."/>
            <person name="Kublanov I.V."/>
        </authorList>
    </citation>
    <scope>NUCLEOTIDE SEQUENCE [LARGE SCALE GENOMIC DNA]</scope>
    <source>
        <strain evidence="7 8">AArc-curdl1</strain>
    </source>
</reference>
<evidence type="ECO:0000259" key="6">
    <source>
        <dbReference type="PROSITE" id="PS50893"/>
    </source>
</evidence>
<evidence type="ECO:0000256" key="4">
    <source>
        <dbReference type="ARBA" id="ARBA00022840"/>
    </source>
</evidence>
<dbReference type="Gene3D" id="3.40.50.300">
    <property type="entry name" value="P-loop containing nucleotide triphosphate hydrolases"/>
    <property type="match status" value="1"/>
</dbReference>
<dbReference type="SMART" id="SM00382">
    <property type="entry name" value="AAA"/>
    <property type="match status" value="1"/>
</dbReference>
<dbReference type="GO" id="GO:0005524">
    <property type="term" value="F:ATP binding"/>
    <property type="evidence" value="ECO:0007669"/>
    <property type="project" value="UniProtKB-KW"/>
</dbReference>
<accession>A0AAP2ZB03</accession>
<dbReference type="InterPro" id="IPR027417">
    <property type="entry name" value="P-loop_NTPase"/>
</dbReference>
<keyword evidence="2" id="KW-0813">Transport</keyword>
<dbReference type="Proteomes" id="UP001321047">
    <property type="component" value="Unassembled WGS sequence"/>
</dbReference>
<evidence type="ECO:0000256" key="1">
    <source>
        <dbReference type="ARBA" id="ARBA00005417"/>
    </source>
</evidence>
<dbReference type="Pfam" id="PF00005">
    <property type="entry name" value="ABC_tran"/>
    <property type="match status" value="1"/>
</dbReference>
<dbReference type="PANTHER" id="PTHR43335">
    <property type="entry name" value="ABC TRANSPORTER, ATP-BINDING PROTEIN"/>
    <property type="match status" value="1"/>
</dbReference>
<dbReference type="InterPro" id="IPR003439">
    <property type="entry name" value="ABC_transporter-like_ATP-bd"/>
</dbReference>
<organism evidence="7 8">
    <name type="scientific">Natronosalvus hydrolyticus</name>
    <dbReference type="NCBI Taxonomy" id="2979988"/>
    <lineage>
        <taxon>Archaea</taxon>
        <taxon>Methanobacteriati</taxon>
        <taxon>Methanobacteriota</taxon>
        <taxon>Stenosarchaea group</taxon>
        <taxon>Halobacteria</taxon>
        <taxon>Halobacteriales</taxon>
        <taxon>Natrialbaceae</taxon>
        <taxon>Natronosalvus</taxon>
    </lineage>
</organism>
<keyword evidence="4 7" id="KW-0067">ATP-binding</keyword>
<gene>
    <name evidence="7" type="ORF">OB919_17405</name>
</gene>
<comment type="caution">
    <text evidence="7">The sequence shown here is derived from an EMBL/GenBank/DDBJ whole genome shotgun (WGS) entry which is preliminary data.</text>
</comment>
<name>A0AAP2ZB03_9EURY</name>
<evidence type="ECO:0000313" key="7">
    <source>
        <dbReference type="EMBL" id="MCU4753738.1"/>
    </source>
</evidence>
<dbReference type="RefSeq" id="WP_342810047.1">
    <property type="nucleotide sequence ID" value="NZ_JAOPJZ010000021.1"/>
</dbReference>
<evidence type="ECO:0000256" key="5">
    <source>
        <dbReference type="SAM" id="MobiDB-lite"/>
    </source>
</evidence>
<dbReference type="GO" id="GO:0016887">
    <property type="term" value="F:ATP hydrolysis activity"/>
    <property type="evidence" value="ECO:0007669"/>
    <property type="project" value="InterPro"/>
</dbReference>
<proteinExistence type="inferred from homology"/>
<evidence type="ECO:0000313" key="8">
    <source>
        <dbReference type="Proteomes" id="UP001321047"/>
    </source>
</evidence>
<keyword evidence="8" id="KW-1185">Reference proteome</keyword>